<evidence type="ECO:0000313" key="1">
    <source>
        <dbReference type="EMBL" id="MEI4273616.1"/>
    </source>
</evidence>
<gene>
    <name evidence="1" type="ORF">TEK04_17980</name>
</gene>
<comment type="caution">
    <text evidence="1">The sequence shown here is derived from an EMBL/GenBank/DDBJ whole genome shotgun (WGS) entry which is preliminary data.</text>
</comment>
<reference evidence="1 2" key="1">
    <citation type="submission" date="2024-03" db="EMBL/GenBank/DDBJ databases">
        <title>Draft genome sequence of Klenkia sp. LSe6-5.</title>
        <authorList>
            <person name="Duangmal K."/>
            <person name="Chantavorakit T."/>
        </authorList>
    </citation>
    <scope>NUCLEOTIDE SEQUENCE [LARGE SCALE GENOMIC DNA]</scope>
    <source>
        <strain evidence="1 2">LSe6-5</strain>
    </source>
</reference>
<dbReference type="RefSeq" id="WP_336405734.1">
    <property type="nucleotide sequence ID" value="NZ_JBAPLU010000023.1"/>
</dbReference>
<protein>
    <submittedName>
        <fullName evidence="1">Uncharacterized protein</fullName>
    </submittedName>
</protein>
<dbReference type="Proteomes" id="UP001361570">
    <property type="component" value="Unassembled WGS sequence"/>
</dbReference>
<dbReference type="SUPFAM" id="SSF47598">
    <property type="entry name" value="Ribbon-helix-helix"/>
    <property type="match status" value="1"/>
</dbReference>
<accession>A0ABU8DYN3</accession>
<keyword evidence="2" id="KW-1185">Reference proteome</keyword>
<name>A0ABU8DYN3_9ACTN</name>
<evidence type="ECO:0000313" key="2">
    <source>
        <dbReference type="Proteomes" id="UP001361570"/>
    </source>
</evidence>
<dbReference type="InterPro" id="IPR010985">
    <property type="entry name" value="Ribbon_hlx_hlx"/>
</dbReference>
<sequence length="91" mass="10347">MADVLVRNVSDEVMAIIRSTAAEQGETLQGRLSRILEEWAMYQRRQTALRQTAARLAGQPDQPLSDEEHEALLDEMKATIDLRWQPDPGTR</sequence>
<proteinExistence type="predicted"/>
<organism evidence="1 2">
    <name type="scientific">Klenkia sesuvii</name>
    <dbReference type="NCBI Taxonomy" id="3103137"/>
    <lineage>
        <taxon>Bacteria</taxon>
        <taxon>Bacillati</taxon>
        <taxon>Actinomycetota</taxon>
        <taxon>Actinomycetes</taxon>
        <taxon>Geodermatophilales</taxon>
        <taxon>Geodermatophilaceae</taxon>
        <taxon>Klenkia</taxon>
    </lineage>
</organism>
<dbReference type="EMBL" id="JBAPLU010000023">
    <property type="protein sequence ID" value="MEI4273616.1"/>
    <property type="molecule type" value="Genomic_DNA"/>
</dbReference>